<feature type="transmembrane region" description="Helical" evidence="6">
    <location>
        <begin position="28"/>
        <end position="60"/>
    </location>
</feature>
<keyword evidence="5 6" id="KW-0472">Membrane</keyword>
<evidence type="ECO:0000256" key="2">
    <source>
        <dbReference type="ARBA" id="ARBA00022475"/>
    </source>
</evidence>
<dbReference type="AlphaFoldDB" id="A9AB57"/>
<comment type="subcellular location">
    <subcellularLocation>
        <location evidence="1">Cell membrane</location>
        <topology evidence="1">Multi-pass membrane protein</topology>
    </subcellularLocation>
</comment>
<proteinExistence type="predicted"/>
<sequence>MLHGSIHSLERDAFVESPLHKIDARIKLIFVFAVVLTATTFNNISMMILMEIYILCVMLFSKIPILNLIKKIIMIIPFGGFIVLFQPFIRGESVIFYIGMLPVYAEGLDFGISLFLKFLVSISSVVLLSSTTPMYEVINAGKRLGIPSIMSTLLGMMIRYLFVMFDVLESTLKAQKSRALNRKNVSYKDLLNNFGSLVGLVFLKSYEQGERTYLGMLSRGYSKDSKIKTLGQKIGINDIVFLSATTIVLSVGIVSL</sequence>
<dbReference type="CDD" id="cd16914">
    <property type="entry name" value="EcfT"/>
    <property type="match status" value="1"/>
</dbReference>
<dbReference type="PhylomeDB" id="A9AB57"/>
<evidence type="ECO:0000256" key="3">
    <source>
        <dbReference type="ARBA" id="ARBA00022692"/>
    </source>
</evidence>
<dbReference type="STRING" id="444158.MmarC6_1769"/>
<evidence type="ECO:0000256" key="6">
    <source>
        <dbReference type="SAM" id="Phobius"/>
    </source>
</evidence>
<dbReference type="Pfam" id="PF02361">
    <property type="entry name" value="CbiQ"/>
    <property type="match status" value="1"/>
</dbReference>
<organism evidence="7">
    <name type="scientific">Methanococcus maripaludis (strain C6 / ATCC BAA-1332)</name>
    <dbReference type="NCBI Taxonomy" id="444158"/>
    <lineage>
        <taxon>Archaea</taxon>
        <taxon>Methanobacteriati</taxon>
        <taxon>Methanobacteriota</taxon>
        <taxon>Methanomada group</taxon>
        <taxon>Methanococci</taxon>
        <taxon>Methanococcales</taxon>
        <taxon>Methanococcaceae</taxon>
        <taxon>Methanococcus</taxon>
    </lineage>
</organism>
<dbReference type="NCBIfam" id="TIGR02454">
    <property type="entry name" value="ECF_T_CbiQ"/>
    <property type="match status" value="1"/>
</dbReference>
<feature type="transmembrane region" description="Helical" evidence="6">
    <location>
        <begin position="234"/>
        <end position="254"/>
    </location>
</feature>
<evidence type="ECO:0000256" key="4">
    <source>
        <dbReference type="ARBA" id="ARBA00022989"/>
    </source>
</evidence>
<dbReference type="EMBL" id="CP000867">
    <property type="protein sequence ID" value="ABX02580.1"/>
    <property type="molecule type" value="Genomic_DNA"/>
</dbReference>
<dbReference type="GO" id="GO:0006824">
    <property type="term" value="P:cobalt ion transport"/>
    <property type="evidence" value="ECO:0007669"/>
    <property type="project" value="InterPro"/>
</dbReference>
<dbReference type="PANTHER" id="PTHR34857">
    <property type="entry name" value="SLL0384 PROTEIN"/>
    <property type="match status" value="1"/>
</dbReference>
<keyword evidence="2" id="KW-1003">Cell membrane</keyword>
<keyword evidence="4 6" id="KW-1133">Transmembrane helix</keyword>
<accession>A9AB57</accession>
<feature type="transmembrane region" description="Helical" evidence="6">
    <location>
        <begin position="144"/>
        <end position="165"/>
    </location>
</feature>
<dbReference type="PANTHER" id="PTHR34857:SF2">
    <property type="entry name" value="SLL0384 PROTEIN"/>
    <property type="match status" value="1"/>
</dbReference>
<dbReference type="KEGG" id="mmx:MmarC6_1769"/>
<keyword evidence="3 6" id="KW-0812">Transmembrane</keyword>
<dbReference type="InterPro" id="IPR003339">
    <property type="entry name" value="ABC/ECF_trnsptr_transmembrane"/>
</dbReference>
<dbReference type="GO" id="GO:0043190">
    <property type="term" value="C:ATP-binding cassette (ABC) transporter complex"/>
    <property type="evidence" value="ECO:0007669"/>
    <property type="project" value="InterPro"/>
</dbReference>
<dbReference type="InterPro" id="IPR051611">
    <property type="entry name" value="ECF_transporter_component"/>
</dbReference>
<evidence type="ECO:0000256" key="5">
    <source>
        <dbReference type="ARBA" id="ARBA00023136"/>
    </source>
</evidence>
<dbReference type="OrthoDB" id="51610at2157"/>
<dbReference type="InterPro" id="IPR012809">
    <property type="entry name" value="ECF_CbiQ"/>
</dbReference>
<feature type="transmembrane region" description="Helical" evidence="6">
    <location>
        <begin position="72"/>
        <end position="90"/>
    </location>
</feature>
<protein>
    <submittedName>
        <fullName evidence="7">Cobalt ABC transporter, inner membrane subunit CbiQ</fullName>
    </submittedName>
</protein>
<dbReference type="HOGENOM" id="CLU_056469_1_2_2"/>
<reference evidence="7" key="1">
    <citation type="submission" date="2007-10" db="EMBL/GenBank/DDBJ databases">
        <title>Complete sequence of Methanococcus maripaludis C6.</title>
        <authorList>
            <consortium name="US DOE Joint Genome Institute"/>
            <person name="Copeland A."/>
            <person name="Lucas S."/>
            <person name="Lapidus A."/>
            <person name="Barry K."/>
            <person name="Glavina del Rio T."/>
            <person name="Dalin E."/>
            <person name="Tice H."/>
            <person name="Pitluck S."/>
            <person name="Clum A."/>
            <person name="Schmutz J."/>
            <person name="Larimer F."/>
            <person name="Land M."/>
            <person name="Hauser L."/>
            <person name="Kyrpides N."/>
            <person name="Mikhailova N."/>
            <person name="Sieprawska-Lupa M."/>
            <person name="Whitman W.B."/>
            <person name="Richardson P."/>
        </authorList>
    </citation>
    <scope>NUCLEOTIDE SEQUENCE [LARGE SCALE GENOMIC DNA]</scope>
    <source>
        <strain evidence="7">C6</strain>
    </source>
</reference>
<name>A9AB57_METM6</name>
<gene>
    <name evidence="7" type="ordered locus">MmarC6_1769</name>
</gene>
<dbReference type="eggNOG" id="arCOG02250">
    <property type="taxonomic scope" value="Archaea"/>
</dbReference>
<evidence type="ECO:0000313" key="7">
    <source>
        <dbReference type="EMBL" id="ABX02580.1"/>
    </source>
</evidence>
<evidence type="ECO:0000256" key="1">
    <source>
        <dbReference type="ARBA" id="ARBA00004651"/>
    </source>
</evidence>